<dbReference type="STRING" id="149040.A0A194WVL7"/>
<dbReference type="RefSeq" id="XP_018066064.1">
    <property type="nucleotide sequence ID" value="XM_018209819.1"/>
</dbReference>
<gene>
    <name evidence="8" type="ORF">LY89DRAFT_594761</name>
</gene>
<dbReference type="GO" id="GO:0003677">
    <property type="term" value="F:DNA binding"/>
    <property type="evidence" value="ECO:0007669"/>
    <property type="project" value="InterPro"/>
</dbReference>
<dbReference type="InParanoid" id="A0A194WVL7"/>
<evidence type="ECO:0000256" key="4">
    <source>
        <dbReference type="ARBA" id="ARBA00023163"/>
    </source>
</evidence>
<dbReference type="PANTHER" id="PTHR47660:SF3">
    <property type="entry name" value="FINGER DOMAIN PROTEIN, PUTATIVE (AFU_ORTHOLOGUE AFUA_4G03310)-RELATED"/>
    <property type="match status" value="1"/>
</dbReference>
<dbReference type="OrthoDB" id="2441642at2759"/>
<keyword evidence="9" id="KW-1185">Reference proteome</keyword>
<keyword evidence="4" id="KW-0804">Transcription</keyword>
<evidence type="ECO:0000256" key="5">
    <source>
        <dbReference type="ARBA" id="ARBA00023242"/>
    </source>
</evidence>
<dbReference type="InterPro" id="IPR007219">
    <property type="entry name" value="XnlR_reg_dom"/>
</dbReference>
<evidence type="ECO:0000256" key="2">
    <source>
        <dbReference type="ARBA" id="ARBA00022833"/>
    </source>
</evidence>
<keyword evidence="2" id="KW-0862">Zinc</keyword>
<evidence type="ECO:0000259" key="7">
    <source>
        <dbReference type="Pfam" id="PF04082"/>
    </source>
</evidence>
<dbReference type="KEGG" id="psco:LY89DRAFT_594761"/>
<feature type="domain" description="Xylanolytic transcriptional activator regulatory" evidence="7">
    <location>
        <begin position="89"/>
        <end position="265"/>
    </location>
</feature>
<protein>
    <recommendedName>
        <fullName evidence="7">Xylanolytic transcriptional activator regulatory domain-containing protein</fullName>
    </recommendedName>
</protein>
<accession>A0A194WVL7</accession>
<evidence type="ECO:0000313" key="8">
    <source>
        <dbReference type="EMBL" id="KUJ11709.1"/>
    </source>
</evidence>
<name>A0A194WVL7_MOLSC</name>
<keyword evidence="3" id="KW-0805">Transcription regulation</keyword>
<dbReference type="PANTHER" id="PTHR47660">
    <property type="entry name" value="TRANSCRIPTION FACTOR WITH C2H2 AND ZN(2)-CYS(6) DNA BINDING DOMAIN (EUROFUNG)-RELATED-RELATED"/>
    <property type="match status" value="1"/>
</dbReference>
<evidence type="ECO:0000256" key="6">
    <source>
        <dbReference type="SAM" id="MobiDB-lite"/>
    </source>
</evidence>
<dbReference type="AlphaFoldDB" id="A0A194WVL7"/>
<keyword evidence="1" id="KW-0479">Metal-binding</keyword>
<evidence type="ECO:0000256" key="1">
    <source>
        <dbReference type="ARBA" id="ARBA00022723"/>
    </source>
</evidence>
<dbReference type="GO" id="GO:0008270">
    <property type="term" value="F:zinc ion binding"/>
    <property type="evidence" value="ECO:0007669"/>
    <property type="project" value="InterPro"/>
</dbReference>
<dbReference type="GO" id="GO:0006351">
    <property type="term" value="P:DNA-templated transcription"/>
    <property type="evidence" value="ECO:0007669"/>
    <property type="project" value="InterPro"/>
</dbReference>
<feature type="compositionally biased region" description="Polar residues" evidence="6">
    <location>
        <begin position="18"/>
        <end position="27"/>
    </location>
</feature>
<keyword evidence="5" id="KW-0539">Nucleus</keyword>
<organism evidence="8 9">
    <name type="scientific">Mollisia scopiformis</name>
    <name type="common">Conifer needle endophyte fungus</name>
    <name type="synonym">Phialocephala scopiformis</name>
    <dbReference type="NCBI Taxonomy" id="149040"/>
    <lineage>
        <taxon>Eukaryota</taxon>
        <taxon>Fungi</taxon>
        <taxon>Dikarya</taxon>
        <taxon>Ascomycota</taxon>
        <taxon>Pezizomycotina</taxon>
        <taxon>Leotiomycetes</taxon>
        <taxon>Helotiales</taxon>
        <taxon>Mollisiaceae</taxon>
        <taxon>Mollisia</taxon>
    </lineage>
</organism>
<reference evidence="8 9" key="1">
    <citation type="submission" date="2015-10" db="EMBL/GenBank/DDBJ databases">
        <title>Full genome of DAOMC 229536 Phialocephala scopiformis, a fungal endophyte of spruce producing the potent anti-insectan compound rugulosin.</title>
        <authorList>
            <consortium name="DOE Joint Genome Institute"/>
            <person name="Walker A.K."/>
            <person name="Frasz S.L."/>
            <person name="Seifert K.A."/>
            <person name="Miller J.D."/>
            <person name="Mondo S.J."/>
            <person name="Labutti K."/>
            <person name="Lipzen A."/>
            <person name="Dockter R."/>
            <person name="Kennedy M."/>
            <person name="Grigoriev I.V."/>
            <person name="Spatafora J.W."/>
        </authorList>
    </citation>
    <scope>NUCLEOTIDE SEQUENCE [LARGE SCALE GENOMIC DNA]</scope>
    <source>
        <strain evidence="8 9">CBS 120377</strain>
    </source>
</reference>
<dbReference type="GeneID" id="28819545"/>
<dbReference type="EMBL" id="KQ947426">
    <property type="protein sequence ID" value="KUJ11709.1"/>
    <property type="molecule type" value="Genomic_DNA"/>
</dbReference>
<proteinExistence type="predicted"/>
<evidence type="ECO:0000313" key="9">
    <source>
        <dbReference type="Proteomes" id="UP000070700"/>
    </source>
</evidence>
<evidence type="ECO:0000256" key="3">
    <source>
        <dbReference type="ARBA" id="ARBA00023015"/>
    </source>
</evidence>
<dbReference type="Proteomes" id="UP000070700">
    <property type="component" value="Unassembled WGS sequence"/>
</dbReference>
<dbReference type="Pfam" id="PF04082">
    <property type="entry name" value="Fungal_trans"/>
    <property type="match status" value="1"/>
</dbReference>
<sequence length="319" mass="36085">MDDSSYYFTGEELTFSPTLPPTTIATSTREDSPSTEVVNRKPFTKNYVESAIQQTCATMIIEMIFAYPRMMTRRETLPPFMHAFSPADDTDNAQNKLPGHLVNCMAIAQLFAVRTADTQSFVGTTIQAEIRGFRSRLSTFNAYDSMSALQACLLYLVIRAVEDAPQEAKDDIEMLLIYDNVCQRAMETVQGSCQTTNNSPDLRWKDWIFMESIRRIGCVWFVLGLVFHIRTGKPCFLTDHYREILLPCTKSEWEAKTEGEWKKENEIAAASNGTALQTFGDLIDAHRHLPGSQMFDKLARWNAGVDNLGVMLNLAVRMV</sequence>
<feature type="region of interest" description="Disordered" evidence="6">
    <location>
        <begin position="18"/>
        <end position="37"/>
    </location>
</feature>